<dbReference type="InterPro" id="IPR001680">
    <property type="entry name" value="WD40_rpt"/>
</dbReference>
<dbReference type="EMBL" id="CP136898">
    <property type="protein sequence ID" value="WOL19010.1"/>
    <property type="molecule type" value="Genomic_DNA"/>
</dbReference>
<feature type="region of interest" description="Disordered" evidence="4">
    <location>
        <begin position="1"/>
        <end position="59"/>
    </location>
</feature>
<dbReference type="PROSITE" id="PS00678">
    <property type="entry name" value="WD_REPEATS_1"/>
    <property type="match status" value="2"/>
</dbReference>
<dbReference type="PANTHER" id="PTHR14221">
    <property type="entry name" value="WD REPEAT DOMAIN 44"/>
    <property type="match status" value="1"/>
</dbReference>
<feature type="region of interest" description="Disordered" evidence="4">
    <location>
        <begin position="224"/>
        <end position="286"/>
    </location>
</feature>
<dbReference type="InterPro" id="IPR020472">
    <property type="entry name" value="WD40_PAC1"/>
</dbReference>
<feature type="repeat" description="WD" evidence="3">
    <location>
        <begin position="451"/>
        <end position="492"/>
    </location>
</feature>
<dbReference type="SUPFAM" id="SSF50978">
    <property type="entry name" value="WD40 repeat-like"/>
    <property type="match status" value="1"/>
</dbReference>
<dbReference type="Pfam" id="PF00400">
    <property type="entry name" value="WD40"/>
    <property type="match status" value="4"/>
</dbReference>
<dbReference type="InterPro" id="IPR036322">
    <property type="entry name" value="WD40_repeat_dom_sf"/>
</dbReference>
<dbReference type="PROSITE" id="PS50082">
    <property type="entry name" value="WD_REPEATS_2"/>
    <property type="match status" value="3"/>
</dbReference>
<dbReference type="InterPro" id="IPR015943">
    <property type="entry name" value="WD40/YVTN_repeat-like_dom_sf"/>
</dbReference>
<feature type="compositionally biased region" description="Polar residues" evidence="4">
    <location>
        <begin position="242"/>
        <end position="252"/>
    </location>
</feature>
<evidence type="ECO:0000256" key="3">
    <source>
        <dbReference type="PROSITE-ProRule" id="PRU00221"/>
    </source>
</evidence>
<evidence type="ECO:0000313" key="6">
    <source>
        <dbReference type="Proteomes" id="UP001327560"/>
    </source>
</evidence>
<feature type="compositionally biased region" description="Polar residues" evidence="4">
    <location>
        <begin position="819"/>
        <end position="839"/>
    </location>
</feature>
<dbReference type="AlphaFoldDB" id="A0AAQ3L2J2"/>
<feature type="region of interest" description="Disordered" evidence="4">
    <location>
        <begin position="172"/>
        <end position="212"/>
    </location>
</feature>
<feature type="compositionally biased region" description="Acidic residues" evidence="4">
    <location>
        <begin position="33"/>
        <end position="47"/>
    </location>
</feature>
<proteinExistence type="predicted"/>
<dbReference type="Gene3D" id="2.130.10.10">
    <property type="entry name" value="YVTN repeat-like/Quinoprotein amine dehydrogenase"/>
    <property type="match status" value="2"/>
</dbReference>
<dbReference type="SMART" id="SM00320">
    <property type="entry name" value="WD40"/>
    <property type="match status" value="6"/>
</dbReference>
<dbReference type="Proteomes" id="UP001327560">
    <property type="component" value="Chromosome 9"/>
</dbReference>
<dbReference type="InterPro" id="IPR040324">
    <property type="entry name" value="WDR44/Dgr2"/>
</dbReference>
<accession>A0AAQ3L2J2</accession>
<feature type="compositionally biased region" description="Basic and acidic residues" evidence="4">
    <location>
        <begin position="1"/>
        <end position="14"/>
    </location>
</feature>
<evidence type="ECO:0000256" key="4">
    <source>
        <dbReference type="SAM" id="MobiDB-lite"/>
    </source>
</evidence>
<feature type="repeat" description="WD" evidence="3">
    <location>
        <begin position="556"/>
        <end position="596"/>
    </location>
</feature>
<dbReference type="PANTHER" id="PTHR14221:SF67">
    <property type="entry name" value="WD REPEAT-CONTAINING PROTEIN 44-LIKE"/>
    <property type="match status" value="1"/>
</dbReference>
<dbReference type="InterPro" id="IPR019775">
    <property type="entry name" value="WD40_repeat_CS"/>
</dbReference>
<feature type="compositionally biased region" description="Basic and acidic residues" evidence="4">
    <location>
        <begin position="178"/>
        <end position="203"/>
    </location>
</feature>
<evidence type="ECO:0000313" key="5">
    <source>
        <dbReference type="EMBL" id="WOL19010.1"/>
    </source>
</evidence>
<evidence type="ECO:0000256" key="1">
    <source>
        <dbReference type="ARBA" id="ARBA00022574"/>
    </source>
</evidence>
<dbReference type="PRINTS" id="PR00320">
    <property type="entry name" value="GPROTEINBRPT"/>
</dbReference>
<evidence type="ECO:0000256" key="2">
    <source>
        <dbReference type="ARBA" id="ARBA00022737"/>
    </source>
</evidence>
<keyword evidence="6" id="KW-1185">Reference proteome</keyword>
<sequence>MITASSKEHDQDTRRRVRGARHHPHQRHHKDDGDEDADQEAEADDIEREEKEKDCFFESFDRVPSNVSFVVDLPSESDDDEEEDEDVRISFASAISPPTDFRCVTFSREQFLIEHNDEEEEEEEAEAEGGRAYQGSYDYDIWMAEPTSITERRRRLLQGMGFASNKDLAAAIRSRSRKAVERPADERPADKRPADGRPADKRPAAINGVHIPESARPLAIEVASPVPLPRKPPVARCRSDTELATTRRSQNPAKPVLPRSTSAPPTMRDHRERQVPGATDSAGTAAAEQGGGLVLSSGGVFRIKNLDTGKEFVVREFIKDGNWGLKDIKTGLQITMEEFEQVLGYSPIVKELMLRANLRGDTDQQSDDKAIQSLGYIKRSTSKSGFKKKGSWFKNIKFVASSVAGRITEKEKDARLKSIGRSSSDGSELMKVRQHGKSYKELTGLYMSQEIHAHEGSIWCIKFSLDGRYLASAGEDRVVRVWEVLESDIPSTPLRRQEARSLSQSRFDGSPERFPLLGTQPSKWIKKVMTSRRSMPDYIVMPELVFSLSDKPICSLEGHLDDVLDLSWSKSKHLLSSSMDKTVRLWDMESKACLKLFEHNDYVTCIQFNPIDDRYFISGSLDAKVRTWSIPEHHVVDWSDLHEMVTAACYTPDGQGALVGSHKGSCRFYKTSDCKLSPIGQMCLRKKNKTNAKKITGFQQFAPGNPSEVMITSADSRVRVFDNLNMIHKFRGFRNTTSQISASYTSDGKYVICASEDSHVYVWKREPTRIISSGSGSKTKGWTTTRSHEYFYCKDVSVAIPWPSAGSNCSPMSLPPFSQRFNQQDPLGSTDSQRSTTSMEEIFHSKRSQFPPLPKKSFSVQALSDELRKLSHSGPEIGSKSFASGSASLKHAAKPSSMSPSRSSSFSSWGWYNGGSTRSSSTDPSNAWGLVLVTAGLGGDIRIYQNFGLPLRLNRQTNLF</sequence>
<feature type="region of interest" description="Disordered" evidence="4">
    <location>
        <begin position="815"/>
        <end position="855"/>
    </location>
</feature>
<reference evidence="5 6" key="1">
    <citation type="submission" date="2023-10" db="EMBL/GenBank/DDBJ databases">
        <title>Chromosome-scale genome assembly provides insights into flower coloration mechanisms of Canna indica.</title>
        <authorList>
            <person name="Li C."/>
        </authorList>
    </citation>
    <scope>NUCLEOTIDE SEQUENCE [LARGE SCALE GENOMIC DNA]</scope>
    <source>
        <tissue evidence="5">Flower</tissue>
    </source>
</reference>
<feature type="repeat" description="WD" evidence="3">
    <location>
        <begin position="596"/>
        <end position="630"/>
    </location>
</feature>
<keyword evidence="2" id="KW-0677">Repeat</keyword>
<feature type="compositionally biased region" description="Basic residues" evidence="4">
    <location>
        <begin position="15"/>
        <end position="28"/>
    </location>
</feature>
<gene>
    <name evidence="5" type="ORF">Cni_G27807</name>
</gene>
<protein>
    <submittedName>
        <fullName evidence="5">WD repeat-containing protein 44-like</fullName>
    </submittedName>
</protein>
<dbReference type="PROSITE" id="PS50294">
    <property type="entry name" value="WD_REPEATS_REGION"/>
    <property type="match status" value="3"/>
</dbReference>
<feature type="compositionally biased region" description="Basic and acidic residues" evidence="4">
    <location>
        <begin position="48"/>
        <end position="59"/>
    </location>
</feature>
<name>A0AAQ3L2J2_9LILI</name>
<organism evidence="5 6">
    <name type="scientific">Canna indica</name>
    <name type="common">Indian-shot</name>
    <dbReference type="NCBI Taxonomy" id="4628"/>
    <lineage>
        <taxon>Eukaryota</taxon>
        <taxon>Viridiplantae</taxon>
        <taxon>Streptophyta</taxon>
        <taxon>Embryophyta</taxon>
        <taxon>Tracheophyta</taxon>
        <taxon>Spermatophyta</taxon>
        <taxon>Magnoliopsida</taxon>
        <taxon>Liliopsida</taxon>
        <taxon>Zingiberales</taxon>
        <taxon>Cannaceae</taxon>
        <taxon>Canna</taxon>
    </lineage>
</organism>
<keyword evidence="1 3" id="KW-0853">WD repeat</keyword>